<dbReference type="SUPFAM" id="SSF47413">
    <property type="entry name" value="lambda repressor-like DNA-binding domains"/>
    <property type="match status" value="1"/>
</dbReference>
<protein>
    <submittedName>
        <fullName evidence="2">Helix-turn-helix domain-containing protein</fullName>
    </submittedName>
</protein>
<proteinExistence type="predicted"/>
<dbReference type="InterPro" id="IPR010982">
    <property type="entry name" value="Lambda_DNA-bd_dom_sf"/>
</dbReference>
<dbReference type="EMBL" id="CP096563">
    <property type="protein sequence ID" value="UPU40860.1"/>
    <property type="molecule type" value="Genomic_DNA"/>
</dbReference>
<evidence type="ECO:0000313" key="2">
    <source>
        <dbReference type="EMBL" id="UPU40860.1"/>
    </source>
</evidence>
<name>A0AB38R5Z5_RHOSG</name>
<dbReference type="PROSITE" id="PS50943">
    <property type="entry name" value="HTH_CROC1"/>
    <property type="match status" value="1"/>
</dbReference>
<dbReference type="SMART" id="SM00530">
    <property type="entry name" value="HTH_XRE"/>
    <property type="match status" value="1"/>
</dbReference>
<dbReference type="Pfam" id="PF01381">
    <property type="entry name" value="HTH_3"/>
    <property type="match status" value="1"/>
</dbReference>
<dbReference type="GO" id="GO:0003677">
    <property type="term" value="F:DNA binding"/>
    <property type="evidence" value="ECO:0007669"/>
    <property type="project" value="InterPro"/>
</dbReference>
<organism evidence="2 3">
    <name type="scientific">Rhodococcus qingshengii JCM 15477</name>
    <dbReference type="NCBI Taxonomy" id="1303681"/>
    <lineage>
        <taxon>Bacteria</taxon>
        <taxon>Bacillati</taxon>
        <taxon>Actinomycetota</taxon>
        <taxon>Actinomycetes</taxon>
        <taxon>Mycobacteriales</taxon>
        <taxon>Nocardiaceae</taxon>
        <taxon>Rhodococcus</taxon>
        <taxon>Rhodococcus erythropolis group</taxon>
    </lineage>
</organism>
<dbReference type="Gene3D" id="1.10.260.40">
    <property type="entry name" value="lambda repressor-like DNA-binding domains"/>
    <property type="match status" value="1"/>
</dbReference>
<feature type="domain" description="HTH cro/C1-type" evidence="1">
    <location>
        <begin position="38"/>
        <end position="101"/>
    </location>
</feature>
<evidence type="ECO:0000259" key="1">
    <source>
        <dbReference type="PROSITE" id="PS50943"/>
    </source>
</evidence>
<dbReference type="AlphaFoldDB" id="A0AB38R5Z5"/>
<gene>
    <name evidence="2" type="ORF">M0639_17445</name>
</gene>
<dbReference type="CDD" id="cd00093">
    <property type="entry name" value="HTH_XRE"/>
    <property type="match status" value="1"/>
</dbReference>
<accession>A0AB38R5Z5</accession>
<dbReference type="InterPro" id="IPR001387">
    <property type="entry name" value="Cro/C1-type_HTH"/>
</dbReference>
<reference evidence="3" key="1">
    <citation type="journal article" date="2022" name="Environ. Microbiol.">
        <title>Functional analysis, diversity, and distribution of carbendazim hydrolases MheI and CbmA, responsible for the initial step in carbendazim degradation.</title>
        <authorList>
            <person name="Zhang M."/>
            <person name="Bai X."/>
            <person name="Li Q."/>
            <person name="Zhang L."/>
            <person name="Zhu Q."/>
            <person name="Gao S."/>
            <person name="Ke Z."/>
            <person name="Jiang M."/>
            <person name="Hu J."/>
            <person name="Qiu J."/>
            <person name="Hong Q."/>
        </authorList>
    </citation>
    <scope>NUCLEOTIDE SEQUENCE [LARGE SCALE GENOMIC DNA]</scope>
    <source>
        <strain evidence="3">djl-6</strain>
    </source>
</reference>
<dbReference type="RefSeq" id="WP_144245819.1">
    <property type="nucleotide sequence ID" value="NZ_CP096563.1"/>
</dbReference>
<dbReference type="Proteomes" id="UP000831484">
    <property type="component" value="Chromosome"/>
</dbReference>
<keyword evidence="3" id="KW-1185">Reference proteome</keyword>
<sequence length="218" mass="24659">MELQPICTPLDWTSSTQNSNVAKMEALDSAESRFGNRVRFEREQRGWSQSELAQRVSDGGISMHPSTITKIEARDAEKPRSIRLDEAYALAQVFGTSLETMLGAERAYDAAEVVAAVQSECRFFSNELTRMMANMMTTLREFDLEAPKDPSKCSRIELEELLLHLIFIVDLTAQVTDAKETLRVMSRTTAISDRELSERVQNNLEWAMEKLARDSAET</sequence>
<evidence type="ECO:0000313" key="3">
    <source>
        <dbReference type="Proteomes" id="UP000831484"/>
    </source>
</evidence>